<proteinExistence type="predicted"/>
<comment type="caution">
    <text evidence="2">The sequence shown here is derived from an EMBL/GenBank/DDBJ whole genome shotgun (WGS) entry which is preliminary data.</text>
</comment>
<dbReference type="EMBL" id="RXIH01000002">
    <property type="protein sequence ID" value="RZN57748.1"/>
    <property type="molecule type" value="Genomic_DNA"/>
</dbReference>
<organism evidence="2 4">
    <name type="scientific">Thermoproteota archaeon</name>
    <dbReference type="NCBI Taxonomy" id="2056631"/>
    <lineage>
        <taxon>Archaea</taxon>
        <taxon>Thermoproteota</taxon>
    </lineage>
</organism>
<dbReference type="EMBL" id="QNVI01000003">
    <property type="protein sequence ID" value="TDA40471.1"/>
    <property type="molecule type" value="Genomic_DNA"/>
</dbReference>
<accession>A0A523BHR6</accession>
<evidence type="ECO:0000313" key="3">
    <source>
        <dbReference type="Proteomes" id="UP000316080"/>
    </source>
</evidence>
<reference evidence="2 4" key="1">
    <citation type="journal article" date="2019" name="Nat. Microbiol.">
        <title>Expanding anaerobic alkane metabolism in the domain of Archaea.</title>
        <authorList>
            <person name="Wang Y."/>
            <person name="Wegener G."/>
            <person name="Hou J."/>
            <person name="Wang F."/>
            <person name="Xiao X."/>
        </authorList>
    </citation>
    <scope>NUCLEOTIDE SEQUENCE [LARGE SCALE GENOMIC DNA]</scope>
    <source>
        <strain evidence="2">WYZ-LMO11</strain>
    </source>
</reference>
<dbReference type="Proteomes" id="UP000317265">
    <property type="component" value="Unassembled WGS sequence"/>
</dbReference>
<evidence type="ECO:0000313" key="1">
    <source>
        <dbReference type="EMBL" id="RZN57748.1"/>
    </source>
</evidence>
<gene>
    <name evidence="2" type="ORF">DSO09_00435</name>
    <name evidence="1" type="ORF">EF809_00465</name>
</gene>
<protein>
    <submittedName>
        <fullName evidence="2">Uncharacterized protein</fullName>
    </submittedName>
</protein>
<evidence type="ECO:0000313" key="4">
    <source>
        <dbReference type="Proteomes" id="UP000317265"/>
    </source>
</evidence>
<dbReference type="AlphaFoldDB" id="A0A523BHR6"/>
<name>A0A523BHR6_9CREN</name>
<sequence length="227" mass="26841">MLRSYYFQKIIKFHEEGYISDDILKEFFEKLPSIDKLVYEVEKAFELSYPPIVFDPNLIIIKYPLGFTSTVIYASTKIQNFENEFKLCIELTLPFALFANNDLIKACLAHEFLHYIFITIVLKEKSLEKLVGIKPVAPEVFLAFDNTHLVKPEEWIKDKELIKLIEKYFNPIINDTELEEKIKEFWINKSLPIKEISIEESMIRIPILELNKVKLNSEILRRIGYKK</sequence>
<reference evidence="1 3" key="2">
    <citation type="journal article" date="2019" name="Nat. Microbiol.">
        <title>Wide diversity of methane and short-chain alkane metabolisms in uncultured archaea.</title>
        <authorList>
            <person name="Borrel G."/>
            <person name="Adam P.S."/>
            <person name="McKay L.J."/>
            <person name="Chen L.X."/>
            <person name="Sierra-Garcia I.N."/>
            <person name="Sieber C.M."/>
            <person name="Letourneur Q."/>
            <person name="Ghozlane A."/>
            <person name="Andersen G.L."/>
            <person name="Li W.J."/>
            <person name="Hallam S.J."/>
            <person name="Muyzer G."/>
            <person name="de Oliveira V.M."/>
            <person name="Inskeep W.P."/>
            <person name="Banfield J.F."/>
            <person name="Gribaldo S."/>
        </authorList>
    </citation>
    <scope>NUCLEOTIDE SEQUENCE [LARGE SCALE GENOMIC DNA]</scope>
    <source>
        <strain evidence="1">Verst-YHS</strain>
    </source>
</reference>
<dbReference type="Proteomes" id="UP000316080">
    <property type="component" value="Unassembled WGS sequence"/>
</dbReference>
<evidence type="ECO:0000313" key="2">
    <source>
        <dbReference type="EMBL" id="TDA40471.1"/>
    </source>
</evidence>